<feature type="compositionally biased region" description="Low complexity" evidence="1">
    <location>
        <begin position="32"/>
        <end position="44"/>
    </location>
</feature>
<feature type="region of interest" description="Disordered" evidence="1">
    <location>
        <begin position="31"/>
        <end position="70"/>
    </location>
</feature>
<gene>
    <name evidence="4" type="ORF">AQJ54_04750</name>
</gene>
<feature type="domain" description="PepSY" evidence="3">
    <location>
        <begin position="70"/>
        <end position="125"/>
    </location>
</feature>
<dbReference type="Proteomes" id="UP000054375">
    <property type="component" value="Unassembled WGS sequence"/>
</dbReference>
<dbReference type="Pfam" id="PF03413">
    <property type="entry name" value="PepSY"/>
    <property type="match status" value="2"/>
</dbReference>
<feature type="signal peptide" evidence="2">
    <location>
        <begin position="1"/>
        <end position="22"/>
    </location>
</feature>
<feature type="domain" description="PepSY" evidence="3">
    <location>
        <begin position="151"/>
        <end position="198"/>
    </location>
</feature>
<evidence type="ECO:0000313" key="4">
    <source>
        <dbReference type="EMBL" id="KUN70385.1"/>
    </source>
</evidence>
<reference evidence="4 5" key="1">
    <citation type="submission" date="2015-10" db="EMBL/GenBank/DDBJ databases">
        <title>Draft genome sequence of Streptomyces griseorubiginosus DSM 40469, type strain for the species Streptomyces griseorubiginosus.</title>
        <authorList>
            <person name="Ruckert C."/>
            <person name="Winkler A."/>
            <person name="Kalinowski J."/>
            <person name="Kampfer P."/>
            <person name="Glaeser S."/>
        </authorList>
    </citation>
    <scope>NUCLEOTIDE SEQUENCE [LARGE SCALE GENOMIC DNA]</scope>
    <source>
        <strain evidence="4 5">DSM 40469</strain>
    </source>
</reference>
<keyword evidence="5" id="KW-1185">Reference proteome</keyword>
<proteinExistence type="predicted"/>
<protein>
    <recommendedName>
        <fullName evidence="3">PepSY domain-containing protein</fullName>
    </recommendedName>
</protein>
<dbReference type="AlphaFoldDB" id="A0A101SAD5"/>
<comment type="caution">
    <text evidence="4">The sequence shown here is derived from an EMBL/GenBank/DDBJ whole genome shotgun (WGS) entry which is preliminary data.</text>
</comment>
<name>A0A101SAD5_9ACTN</name>
<feature type="chain" id="PRO_5039245221" description="PepSY domain-containing protein" evidence="2">
    <location>
        <begin position="23"/>
        <end position="208"/>
    </location>
</feature>
<evidence type="ECO:0000256" key="2">
    <source>
        <dbReference type="SAM" id="SignalP"/>
    </source>
</evidence>
<feature type="compositionally biased region" description="Acidic residues" evidence="1">
    <location>
        <begin position="48"/>
        <end position="59"/>
    </location>
</feature>
<feature type="region of interest" description="Disordered" evidence="1">
    <location>
        <begin position="123"/>
        <end position="146"/>
    </location>
</feature>
<evidence type="ECO:0000313" key="5">
    <source>
        <dbReference type="Proteomes" id="UP000054375"/>
    </source>
</evidence>
<feature type="compositionally biased region" description="Basic and acidic residues" evidence="1">
    <location>
        <begin position="128"/>
        <end position="141"/>
    </location>
</feature>
<sequence length="208" mass="21103">MKRNIVIATLTAAALAAGGTVAAFDAGDDEATATQRQADTNARAAADRDDESATGDSADDDRTAAPRGSVTAAEAIAAALKHTPGTALAADFEDDGAGAWEVTVVRGDGSEHDVRIAPDSGKVLGAQRDADDDKDSDDRAELAAVKGASTDAREAALAAAAKGTVTEVGLDDDNGAVAWSAETVKDGKHGEWKVALDAGRVTQDRDED</sequence>
<dbReference type="Gene3D" id="3.10.450.40">
    <property type="match status" value="2"/>
</dbReference>
<dbReference type="EMBL" id="LMWV01000003">
    <property type="protein sequence ID" value="KUN70385.1"/>
    <property type="molecule type" value="Genomic_DNA"/>
</dbReference>
<accession>A0A101SAD5</accession>
<dbReference type="InterPro" id="IPR025711">
    <property type="entry name" value="PepSY"/>
</dbReference>
<organism evidence="4 5">
    <name type="scientific">Streptomyces griseorubiginosus</name>
    <dbReference type="NCBI Taxonomy" id="67304"/>
    <lineage>
        <taxon>Bacteria</taxon>
        <taxon>Bacillati</taxon>
        <taxon>Actinomycetota</taxon>
        <taxon>Actinomycetes</taxon>
        <taxon>Kitasatosporales</taxon>
        <taxon>Streptomycetaceae</taxon>
        <taxon>Streptomyces</taxon>
    </lineage>
</organism>
<evidence type="ECO:0000259" key="3">
    <source>
        <dbReference type="Pfam" id="PF03413"/>
    </source>
</evidence>
<evidence type="ECO:0000256" key="1">
    <source>
        <dbReference type="SAM" id="MobiDB-lite"/>
    </source>
</evidence>
<dbReference type="RefSeq" id="WP_062234119.1">
    <property type="nucleotide sequence ID" value="NZ_JBPJFL010000001.1"/>
</dbReference>
<keyword evidence="2" id="KW-0732">Signal</keyword>